<dbReference type="SUPFAM" id="SSF46689">
    <property type="entry name" value="Homeodomain-like"/>
    <property type="match status" value="1"/>
</dbReference>
<dbReference type="PANTHER" id="PTHR30055:SF146">
    <property type="entry name" value="HTH-TYPE TRANSCRIPTIONAL DUAL REGULATOR CECR"/>
    <property type="match status" value="1"/>
</dbReference>
<keyword evidence="6" id="KW-1185">Reference proteome</keyword>
<sequence length="223" mass="25441">MVTRVQTRNPKNDANAEGSAWRPASSRRLILDAARRKLRAESFNEFAMEAVAAEAGVSRRTVYNQFANREELYCASRLELFEKIDLAMAEIKFDLDQPVEKMLHRFCKAGIAILLSPESFELRASRARDRRAFRWIEEQYDHRIDEPLRLKIEHFLQSLMLKGDIENTDPAPLADSLLMAINACVGDDGQAESNLKQPPVFTPSEIADIYLKRLPLRSHAPAE</sequence>
<dbReference type="Proteomes" id="UP000663923">
    <property type="component" value="Chromosome"/>
</dbReference>
<feature type="region of interest" description="Disordered" evidence="3">
    <location>
        <begin position="1"/>
        <end position="20"/>
    </location>
</feature>
<dbReference type="PROSITE" id="PS50977">
    <property type="entry name" value="HTH_TETR_2"/>
    <property type="match status" value="1"/>
</dbReference>
<dbReference type="Pfam" id="PF00440">
    <property type="entry name" value="TetR_N"/>
    <property type="match status" value="1"/>
</dbReference>
<dbReference type="PANTHER" id="PTHR30055">
    <property type="entry name" value="HTH-TYPE TRANSCRIPTIONAL REGULATOR RUTR"/>
    <property type="match status" value="1"/>
</dbReference>
<evidence type="ECO:0000256" key="3">
    <source>
        <dbReference type="SAM" id="MobiDB-lite"/>
    </source>
</evidence>
<evidence type="ECO:0000313" key="5">
    <source>
        <dbReference type="EMBL" id="QTD54501.1"/>
    </source>
</evidence>
<dbReference type="InterPro" id="IPR001647">
    <property type="entry name" value="HTH_TetR"/>
</dbReference>
<dbReference type="PRINTS" id="PR00455">
    <property type="entry name" value="HTHTETR"/>
</dbReference>
<dbReference type="InterPro" id="IPR009057">
    <property type="entry name" value="Homeodomain-like_sf"/>
</dbReference>
<proteinExistence type="predicted"/>
<dbReference type="InterPro" id="IPR050109">
    <property type="entry name" value="HTH-type_TetR-like_transc_reg"/>
</dbReference>
<evidence type="ECO:0000313" key="6">
    <source>
        <dbReference type="Proteomes" id="UP000663923"/>
    </source>
</evidence>
<name>A0ABX7SZ01_9SPHN</name>
<organism evidence="5 6">
    <name type="scientific">Parasphingorhabdus cellanae</name>
    <dbReference type="NCBI Taxonomy" id="2806553"/>
    <lineage>
        <taxon>Bacteria</taxon>
        <taxon>Pseudomonadati</taxon>
        <taxon>Pseudomonadota</taxon>
        <taxon>Alphaproteobacteria</taxon>
        <taxon>Sphingomonadales</taxon>
        <taxon>Sphingomonadaceae</taxon>
        <taxon>Parasphingorhabdus</taxon>
    </lineage>
</organism>
<gene>
    <name evidence="5" type="ORF">J4G78_09360</name>
</gene>
<dbReference type="Gene3D" id="1.10.357.10">
    <property type="entry name" value="Tetracycline Repressor, domain 2"/>
    <property type="match status" value="1"/>
</dbReference>
<feature type="domain" description="HTH tetR-type" evidence="4">
    <location>
        <begin position="24"/>
        <end position="84"/>
    </location>
</feature>
<reference evidence="5 6" key="1">
    <citation type="submission" date="2021-03" db="EMBL/GenBank/DDBJ databases">
        <title>Complete genome of Parasphingorhabdus_sp.JHSY0214.</title>
        <authorList>
            <person name="Yoo J.H."/>
            <person name="Bae J.W."/>
        </authorList>
    </citation>
    <scope>NUCLEOTIDE SEQUENCE [LARGE SCALE GENOMIC DNA]</scope>
    <source>
        <strain evidence="5 6">JHSY0214</strain>
    </source>
</reference>
<evidence type="ECO:0000256" key="1">
    <source>
        <dbReference type="ARBA" id="ARBA00023125"/>
    </source>
</evidence>
<dbReference type="EMBL" id="CP071794">
    <property type="protein sequence ID" value="QTD54501.1"/>
    <property type="molecule type" value="Genomic_DNA"/>
</dbReference>
<evidence type="ECO:0000259" key="4">
    <source>
        <dbReference type="PROSITE" id="PS50977"/>
    </source>
</evidence>
<protein>
    <submittedName>
        <fullName evidence="5">TetR/AcrR family transcriptional regulator</fullName>
    </submittedName>
</protein>
<feature type="DNA-binding region" description="H-T-H motif" evidence="2">
    <location>
        <begin position="47"/>
        <end position="66"/>
    </location>
</feature>
<accession>A0ABX7SZ01</accession>
<keyword evidence="1 2" id="KW-0238">DNA-binding</keyword>
<dbReference type="RefSeq" id="WP_207986335.1">
    <property type="nucleotide sequence ID" value="NZ_CP071794.1"/>
</dbReference>
<evidence type="ECO:0000256" key="2">
    <source>
        <dbReference type="PROSITE-ProRule" id="PRU00335"/>
    </source>
</evidence>